<evidence type="ECO:0000256" key="1">
    <source>
        <dbReference type="ARBA" id="ARBA00023125"/>
    </source>
</evidence>
<accession>A0A7W4XZ98</accession>
<reference evidence="4 5" key="2">
    <citation type="submission" date="2020-08" db="EMBL/GenBank/DDBJ databases">
        <authorList>
            <person name="Partida-Martinez L."/>
            <person name="Huntemann M."/>
            <person name="Clum A."/>
            <person name="Wang J."/>
            <person name="Palaniappan K."/>
            <person name="Ritter S."/>
            <person name="Chen I.-M."/>
            <person name="Stamatis D."/>
            <person name="Reddy T."/>
            <person name="O'Malley R."/>
            <person name="Daum C."/>
            <person name="Shapiro N."/>
            <person name="Ivanova N."/>
            <person name="Kyrpides N."/>
            <person name="Woyke T."/>
        </authorList>
    </citation>
    <scope>NUCLEOTIDE SEQUENCE [LARGE SCALE GENOMIC DNA]</scope>
    <source>
        <strain evidence="4 5">AS2.23</strain>
    </source>
</reference>
<dbReference type="PANTHER" id="PTHR46558:SF4">
    <property type="entry name" value="DNA-BIDING PHAGE PROTEIN"/>
    <property type="match status" value="1"/>
</dbReference>
<dbReference type="AlphaFoldDB" id="A0A7W4XZ98"/>
<name>A0A7W4XZ98_KINRA</name>
<dbReference type="CDD" id="cd00093">
    <property type="entry name" value="HTH_XRE"/>
    <property type="match status" value="1"/>
</dbReference>
<organism evidence="4 5">
    <name type="scientific">Kineococcus radiotolerans</name>
    <dbReference type="NCBI Taxonomy" id="131568"/>
    <lineage>
        <taxon>Bacteria</taxon>
        <taxon>Bacillati</taxon>
        <taxon>Actinomycetota</taxon>
        <taxon>Actinomycetes</taxon>
        <taxon>Kineosporiales</taxon>
        <taxon>Kineosporiaceae</taxon>
        <taxon>Kineococcus</taxon>
    </lineage>
</organism>
<keyword evidence="1 4" id="KW-0238">DNA-binding</keyword>
<dbReference type="PANTHER" id="PTHR46558">
    <property type="entry name" value="TRACRIPTIONAL REGULATORY PROTEIN-RELATED-RELATED"/>
    <property type="match status" value="1"/>
</dbReference>
<sequence length="110" mass="11498">MVNKAKESAGAKHLHNRLAVLRAERGITRRQLAEAVGVNVQTIGFLERGDYGPSVELALRLAGHFGLPVEALFSLTPFPPMSAQLYPAPTSPTAPAEAPTAVPAQAGAST</sequence>
<dbReference type="Pfam" id="PF01381">
    <property type="entry name" value="HTH_3"/>
    <property type="match status" value="1"/>
</dbReference>
<dbReference type="EMBL" id="JACHVY010000005">
    <property type="protein sequence ID" value="MBB2903120.1"/>
    <property type="molecule type" value="Genomic_DNA"/>
</dbReference>
<dbReference type="InterPro" id="IPR001387">
    <property type="entry name" value="Cro/C1-type_HTH"/>
</dbReference>
<dbReference type="InterPro" id="IPR010982">
    <property type="entry name" value="Lambda_DNA-bd_dom_sf"/>
</dbReference>
<dbReference type="SUPFAM" id="SSF47413">
    <property type="entry name" value="lambda repressor-like DNA-binding domains"/>
    <property type="match status" value="1"/>
</dbReference>
<gene>
    <name evidence="4" type="ORF">FHR75_003962</name>
</gene>
<evidence type="ECO:0000313" key="4">
    <source>
        <dbReference type="EMBL" id="MBB2903120.1"/>
    </source>
</evidence>
<feature type="region of interest" description="Disordered" evidence="2">
    <location>
        <begin position="86"/>
        <end position="110"/>
    </location>
</feature>
<protein>
    <submittedName>
        <fullName evidence="4">DNA-binding XRE family transcriptional regulator</fullName>
    </submittedName>
</protein>
<feature type="domain" description="HTH cro/C1-type" evidence="3">
    <location>
        <begin position="18"/>
        <end position="72"/>
    </location>
</feature>
<comment type="caution">
    <text evidence="4">The sequence shown here is derived from an EMBL/GenBank/DDBJ whole genome shotgun (WGS) entry which is preliminary data.</text>
</comment>
<reference evidence="4 5" key="1">
    <citation type="submission" date="2020-08" db="EMBL/GenBank/DDBJ databases">
        <title>The Agave Microbiome: Exploring the role of microbial communities in plant adaptations to desert environments.</title>
        <authorList>
            <person name="Partida-Martinez L.P."/>
        </authorList>
    </citation>
    <scope>NUCLEOTIDE SEQUENCE [LARGE SCALE GENOMIC DNA]</scope>
    <source>
        <strain evidence="4 5">AS2.23</strain>
    </source>
</reference>
<evidence type="ECO:0000259" key="3">
    <source>
        <dbReference type="PROSITE" id="PS50943"/>
    </source>
</evidence>
<evidence type="ECO:0000256" key="2">
    <source>
        <dbReference type="SAM" id="MobiDB-lite"/>
    </source>
</evidence>
<dbReference type="Proteomes" id="UP000533269">
    <property type="component" value="Unassembled WGS sequence"/>
</dbReference>
<feature type="compositionally biased region" description="Low complexity" evidence="2">
    <location>
        <begin position="87"/>
        <end position="110"/>
    </location>
</feature>
<dbReference type="GO" id="GO:0003677">
    <property type="term" value="F:DNA binding"/>
    <property type="evidence" value="ECO:0007669"/>
    <property type="project" value="UniProtKB-KW"/>
</dbReference>
<dbReference type="PROSITE" id="PS50943">
    <property type="entry name" value="HTH_CROC1"/>
    <property type="match status" value="1"/>
</dbReference>
<dbReference type="SMART" id="SM00530">
    <property type="entry name" value="HTH_XRE"/>
    <property type="match status" value="1"/>
</dbReference>
<proteinExistence type="predicted"/>
<dbReference type="RefSeq" id="WP_311736699.1">
    <property type="nucleotide sequence ID" value="NZ_JACHVY010000005.1"/>
</dbReference>
<dbReference type="Gene3D" id="1.10.260.40">
    <property type="entry name" value="lambda repressor-like DNA-binding domains"/>
    <property type="match status" value="1"/>
</dbReference>
<evidence type="ECO:0000313" key="5">
    <source>
        <dbReference type="Proteomes" id="UP000533269"/>
    </source>
</evidence>